<dbReference type="Gene3D" id="1.10.510.40">
    <property type="match status" value="1"/>
</dbReference>
<dbReference type="InterPro" id="IPR007310">
    <property type="entry name" value="Aerobactin_biosyn_IucA/IucC_N"/>
</dbReference>
<proteinExistence type="predicted"/>
<dbReference type="Gene3D" id="3.30.310.280">
    <property type="match status" value="1"/>
</dbReference>
<organism evidence="4 5">
    <name type="scientific">Sinomicrobium pectinilyticum</name>
    <dbReference type="NCBI Taxonomy" id="1084421"/>
    <lineage>
        <taxon>Bacteria</taxon>
        <taxon>Pseudomonadati</taxon>
        <taxon>Bacteroidota</taxon>
        <taxon>Flavobacteriia</taxon>
        <taxon>Flavobacteriales</taxon>
        <taxon>Flavobacteriaceae</taxon>
        <taxon>Sinomicrobium</taxon>
    </lineage>
</organism>
<dbReference type="PANTHER" id="PTHR34384:SF6">
    <property type="entry name" value="STAPHYLOFERRIN B SYNTHASE"/>
    <property type="match status" value="1"/>
</dbReference>
<feature type="domain" description="Aerobactin siderophore biosynthesis IucA/IucC-like C-terminal" evidence="3">
    <location>
        <begin position="417"/>
        <end position="576"/>
    </location>
</feature>
<dbReference type="Pfam" id="PF04183">
    <property type="entry name" value="IucA_IucC"/>
    <property type="match status" value="1"/>
</dbReference>
<protein>
    <submittedName>
        <fullName evidence="4">IucA/IucC family siderophore biosynthesis protein</fullName>
    </submittedName>
</protein>
<evidence type="ECO:0000313" key="5">
    <source>
        <dbReference type="Proteomes" id="UP000267469"/>
    </source>
</evidence>
<dbReference type="RefSeq" id="WP_123214549.1">
    <property type="nucleotide sequence ID" value="NZ_RJTM01000013.1"/>
</dbReference>
<evidence type="ECO:0000313" key="4">
    <source>
        <dbReference type="EMBL" id="RNL93017.1"/>
    </source>
</evidence>
<dbReference type="PANTHER" id="PTHR34384">
    <property type="entry name" value="L-2,3-DIAMINOPROPANOATE--CITRATE LIGASE"/>
    <property type="match status" value="1"/>
</dbReference>
<dbReference type="GO" id="GO:0019290">
    <property type="term" value="P:siderophore biosynthetic process"/>
    <property type="evidence" value="ECO:0007669"/>
    <property type="project" value="InterPro"/>
</dbReference>
<comment type="pathway">
    <text evidence="1">Siderophore biosynthesis.</text>
</comment>
<dbReference type="EMBL" id="RJTM01000013">
    <property type="protein sequence ID" value="RNL93017.1"/>
    <property type="molecule type" value="Genomic_DNA"/>
</dbReference>
<sequence length="607" mass="70121">MTTTKDILTQHIDAKAWKRVNTDLLAKSLAELMHEEIIVPEVVSREEDGLTHFRLRTDHEHIHYTFSAYPRFLDYWHIEKQYIRKWENGRELTVVDVLDFFVELQHTFGIDPFTLAHYIEEMLNTLYADARIRTRGKLSADSLAAADYQTVEHQMDGHPWVIVNKGRIGFDYTDHATYAPEMDKQFKLFWLAAHKNRAKFFALENINMRGFYTDELGEEKVLGFEKKLKDLGLDPEDYIFLPVHEWQLNNKIVFQFQQDLAMQFLVFLGAGDNLYAPQQSIRTLFNMSDPSKHYVKTAVSILSTGNIRGLSPRQMANAPGVTKWVKGLLDHDPYLQRTGVILLGEVATVAYHHPQYSAIKDSPYQYKEMLGVLWRESAVNYLKPGEKLMTMAALLYIDDEGCPLVKALVRKSGLSVQDWIEAYLKAYLKPLLYIYYQHSLCVTPHGENIVLVMRDGVPERMVIKDFVDDIVLTAGAREKLPPELADSLIHSSNKENVPLFILLGVFDAFFRYLSDILHSYLGYNEQLFWNTVAATVHTYQQEHPHLAERFEKYDLFVPEFKRFYINSSKLRSQGYAERTGFVIPKKGGKLANPLYLVKQKETSLADG</sequence>
<name>A0A3N0EZ62_SINP1</name>
<reference evidence="4 5" key="1">
    <citation type="submission" date="2018-10" db="EMBL/GenBank/DDBJ databases">
        <title>Sinomicrobium pectinilyticum sp. nov., a pectinase-producing bacterium isolated from alkaline and saline soil, and emended description of the genus Sinomicrobium.</title>
        <authorList>
            <person name="Cheng B."/>
            <person name="Li C."/>
            <person name="Lai Q."/>
            <person name="Du M."/>
            <person name="Shao Z."/>
            <person name="Xu P."/>
            <person name="Yang C."/>
        </authorList>
    </citation>
    <scope>NUCLEOTIDE SEQUENCE [LARGE SCALE GENOMIC DNA]</scope>
    <source>
        <strain evidence="4 5">5DNS001</strain>
    </source>
</reference>
<evidence type="ECO:0000256" key="1">
    <source>
        <dbReference type="ARBA" id="ARBA00004924"/>
    </source>
</evidence>
<evidence type="ECO:0000259" key="3">
    <source>
        <dbReference type="Pfam" id="PF06276"/>
    </source>
</evidence>
<dbReference type="Gene3D" id="6.10.250.3370">
    <property type="match status" value="1"/>
</dbReference>
<dbReference type="Pfam" id="PF06276">
    <property type="entry name" value="FhuF"/>
    <property type="match status" value="1"/>
</dbReference>
<keyword evidence="5" id="KW-1185">Reference proteome</keyword>
<dbReference type="OrthoDB" id="495728at2"/>
<comment type="caution">
    <text evidence="4">The sequence shown here is derived from an EMBL/GenBank/DDBJ whole genome shotgun (WGS) entry which is preliminary data.</text>
</comment>
<feature type="domain" description="Aerobactin siderophore biosynthesis IucA/IucC N-terminal" evidence="2">
    <location>
        <begin position="147"/>
        <end position="395"/>
    </location>
</feature>
<dbReference type="Proteomes" id="UP000267469">
    <property type="component" value="Unassembled WGS sequence"/>
</dbReference>
<dbReference type="InterPro" id="IPR037455">
    <property type="entry name" value="LucA/IucC-like"/>
</dbReference>
<dbReference type="GO" id="GO:0016881">
    <property type="term" value="F:acid-amino acid ligase activity"/>
    <property type="evidence" value="ECO:0007669"/>
    <property type="project" value="UniProtKB-ARBA"/>
</dbReference>
<evidence type="ECO:0000259" key="2">
    <source>
        <dbReference type="Pfam" id="PF04183"/>
    </source>
</evidence>
<dbReference type="InterPro" id="IPR022770">
    <property type="entry name" value="IucA/IucC-like_C"/>
</dbReference>
<dbReference type="AlphaFoldDB" id="A0A3N0EZ62"/>
<gene>
    <name evidence="4" type="ORF">ED312_03130</name>
</gene>
<accession>A0A3N0EZ62</accession>